<gene>
    <name evidence="2" type="ORF">SAMN06297144_0205</name>
</gene>
<organism evidence="2 3">
    <name type="scientific">Sphingomonas guangdongensis</name>
    <dbReference type="NCBI Taxonomy" id="1141890"/>
    <lineage>
        <taxon>Bacteria</taxon>
        <taxon>Pseudomonadati</taxon>
        <taxon>Pseudomonadota</taxon>
        <taxon>Alphaproteobacteria</taxon>
        <taxon>Sphingomonadales</taxon>
        <taxon>Sphingomonadaceae</taxon>
        <taxon>Sphingomonas</taxon>
    </lineage>
</organism>
<feature type="transmembrane region" description="Helical" evidence="1">
    <location>
        <begin position="40"/>
        <end position="59"/>
    </location>
</feature>
<dbReference type="RefSeq" id="WP_097062178.1">
    <property type="nucleotide sequence ID" value="NZ_OBMI01000001.1"/>
</dbReference>
<proteinExistence type="predicted"/>
<dbReference type="AlphaFoldDB" id="A0A285QB79"/>
<keyword evidence="1" id="KW-0812">Transmembrane</keyword>
<keyword evidence="3" id="KW-1185">Reference proteome</keyword>
<dbReference type="Proteomes" id="UP000219494">
    <property type="component" value="Unassembled WGS sequence"/>
</dbReference>
<evidence type="ECO:0000256" key="1">
    <source>
        <dbReference type="SAM" id="Phobius"/>
    </source>
</evidence>
<name>A0A285QB79_9SPHN</name>
<protein>
    <submittedName>
        <fullName evidence="2">Uncharacterized protein</fullName>
    </submittedName>
</protein>
<evidence type="ECO:0000313" key="3">
    <source>
        <dbReference type="Proteomes" id="UP000219494"/>
    </source>
</evidence>
<keyword evidence="1" id="KW-1133">Transmembrane helix</keyword>
<accession>A0A285QB79</accession>
<sequence length="61" mass="6559">MQARLWGGVAVAVTLAVVSGWAEARRGRRGDPDRVGWVPWRTLQFAALLTALLLTSVALNG</sequence>
<evidence type="ECO:0000313" key="2">
    <source>
        <dbReference type="EMBL" id="SOB78768.1"/>
    </source>
</evidence>
<dbReference type="EMBL" id="OBMI01000001">
    <property type="protein sequence ID" value="SOB78768.1"/>
    <property type="molecule type" value="Genomic_DNA"/>
</dbReference>
<reference evidence="2 3" key="1">
    <citation type="submission" date="2017-07" db="EMBL/GenBank/DDBJ databases">
        <authorList>
            <person name="Sun Z.S."/>
            <person name="Albrecht U."/>
            <person name="Echele G."/>
            <person name="Lee C.C."/>
        </authorList>
    </citation>
    <scope>NUCLEOTIDE SEQUENCE [LARGE SCALE GENOMIC DNA]</scope>
    <source>
        <strain evidence="2 3">CGMCC 1.12672</strain>
    </source>
</reference>
<keyword evidence="1" id="KW-0472">Membrane</keyword>